<protein>
    <submittedName>
        <fullName evidence="8">Iron-siderophore ABC transporter substrate-binding protein</fullName>
    </submittedName>
</protein>
<feature type="coiled-coil region" evidence="5">
    <location>
        <begin position="184"/>
        <end position="211"/>
    </location>
</feature>
<feature type="chain" id="PRO_5046990399" evidence="6">
    <location>
        <begin position="29"/>
        <end position="344"/>
    </location>
</feature>
<evidence type="ECO:0000259" key="7">
    <source>
        <dbReference type="PROSITE" id="PS50983"/>
    </source>
</evidence>
<keyword evidence="9" id="KW-1185">Reference proteome</keyword>
<evidence type="ECO:0000256" key="5">
    <source>
        <dbReference type="SAM" id="Coils"/>
    </source>
</evidence>
<dbReference type="Gene3D" id="3.40.50.1980">
    <property type="entry name" value="Nitrogenase molybdenum iron protein domain"/>
    <property type="match status" value="2"/>
</dbReference>
<evidence type="ECO:0000313" key="9">
    <source>
        <dbReference type="Proteomes" id="UP001596524"/>
    </source>
</evidence>
<evidence type="ECO:0000256" key="1">
    <source>
        <dbReference type="ARBA" id="ARBA00004196"/>
    </source>
</evidence>
<comment type="similarity">
    <text evidence="2">Belongs to the bacterial solute-binding protein 8 family.</text>
</comment>
<evidence type="ECO:0000256" key="6">
    <source>
        <dbReference type="SAM" id="SignalP"/>
    </source>
</evidence>
<proteinExistence type="inferred from homology"/>
<feature type="signal peptide" evidence="6">
    <location>
        <begin position="1"/>
        <end position="28"/>
    </location>
</feature>
<feature type="domain" description="Fe/B12 periplasmic-binding" evidence="7">
    <location>
        <begin position="65"/>
        <end position="341"/>
    </location>
</feature>
<keyword evidence="5" id="KW-0175">Coiled coil</keyword>
<dbReference type="EMBL" id="JBHTCH010000005">
    <property type="protein sequence ID" value="MFC7359968.1"/>
    <property type="molecule type" value="Genomic_DNA"/>
</dbReference>
<sequence>MKRTLAAPLAAATLLVAALTGCSTGSTSADTAAEPTATTTADADAFPVTIEHALGETTIESEPTRVATLGWTDHDHALALGVVPVGATKITWGGNEAGSTDWFDAAVEEAGAEAPVRYDDADGAPIDEVAELAPDLILATNSGITEAEYAKLSKIAPVVAYPEAPWTTNWQTSLEMVGEALGRTALAEEVKADTEETIEQAKADNPELQGTELIYGYLAATDLSTVGMYAPEDPRVSILRDFGMVDAPAVADAIKPGEFYGTVSAEKAGDLDSDVFITWVDSPESVETISQDKLLGKIPAIADGHWYAETDKQNAMASTNPTPLSIPVIVSDFLPHVVEAVAGA</sequence>
<dbReference type="SUPFAM" id="SSF53807">
    <property type="entry name" value="Helical backbone' metal receptor"/>
    <property type="match status" value="1"/>
</dbReference>
<accession>A0ABW2N2R1</accession>
<dbReference type="PANTHER" id="PTHR30532">
    <property type="entry name" value="IRON III DICITRATE-BINDING PERIPLASMIC PROTEIN"/>
    <property type="match status" value="1"/>
</dbReference>
<evidence type="ECO:0000256" key="4">
    <source>
        <dbReference type="ARBA" id="ARBA00022729"/>
    </source>
</evidence>
<keyword evidence="4 6" id="KW-0732">Signal</keyword>
<dbReference type="PROSITE" id="PS50983">
    <property type="entry name" value="FE_B12_PBP"/>
    <property type="match status" value="1"/>
</dbReference>
<dbReference type="RefSeq" id="WP_255890780.1">
    <property type="nucleotide sequence ID" value="NZ_JAFMZM010000003.1"/>
</dbReference>
<dbReference type="PROSITE" id="PS51257">
    <property type="entry name" value="PROKAR_LIPOPROTEIN"/>
    <property type="match status" value="1"/>
</dbReference>
<evidence type="ECO:0000256" key="2">
    <source>
        <dbReference type="ARBA" id="ARBA00008814"/>
    </source>
</evidence>
<dbReference type="PANTHER" id="PTHR30532:SF24">
    <property type="entry name" value="FERRIC ENTEROBACTIN-BINDING PERIPLASMIC PROTEIN FEPB"/>
    <property type="match status" value="1"/>
</dbReference>
<gene>
    <name evidence="8" type="ORF">ACFQO6_06765</name>
</gene>
<dbReference type="CDD" id="cd01146">
    <property type="entry name" value="FhuD"/>
    <property type="match status" value="1"/>
</dbReference>
<comment type="subcellular location">
    <subcellularLocation>
        <location evidence="1">Cell envelope</location>
    </subcellularLocation>
</comment>
<keyword evidence="3" id="KW-0813">Transport</keyword>
<reference evidence="9" key="1">
    <citation type="journal article" date="2019" name="Int. J. Syst. Evol. Microbiol.">
        <title>The Global Catalogue of Microorganisms (GCM) 10K type strain sequencing project: providing services to taxonomists for standard genome sequencing and annotation.</title>
        <authorList>
            <consortium name="The Broad Institute Genomics Platform"/>
            <consortium name="The Broad Institute Genome Sequencing Center for Infectious Disease"/>
            <person name="Wu L."/>
            <person name="Ma J."/>
        </authorList>
    </citation>
    <scope>NUCLEOTIDE SEQUENCE [LARGE SCALE GENOMIC DNA]</scope>
    <source>
        <strain evidence="9">FCH27</strain>
    </source>
</reference>
<dbReference type="InterPro" id="IPR002491">
    <property type="entry name" value="ABC_transptr_periplasmic_BD"/>
</dbReference>
<dbReference type="Pfam" id="PF01497">
    <property type="entry name" value="Peripla_BP_2"/>
    <property type="match status" value="1"/>
</dbReference>
<dbReference type="Proteomes" id="UP001596524">
    <property type="component" value="Unassembled WGS sequence"/>
</dbReference>
<name>A0ABW2N2R1_9ACTN</name>
<evidence type="ECO:0000256" key="3">
    <source>
        <dbReference type="ARBA" id="ARBA00022448"/>
    </source>
</evidence>
<comment type="caution">
    <text evidence="8">The sequence shown here is derived from an EMBL/GenBank/DDBJ whole genome shotgun (WGS) entry which is preliminary data.</text>
</comment>
<evidence type="ECO:0000313" key="8">
    <source>
        <dbReference type="EMBL" id="MFC7359968.1"/>
    </source>
</evidence>
<organism evidence="8 9">
    <name type="scientific">Nocardioides astragali</name>
    <dbReference type="NCBI Taxonomy" id="1776736"/>
    <lineage>
        <taxon>Bacteria</taxon>
        <taxon>Bacillati</taxon>
        <taxon>Actinomycetota</taxon>
        <taxon>Actinomycetes</taxon>
        <taxon>Propionibacteriales</taxon>
        <taxon>Nocardioidaceae</taxon>
        <taxon>Nocardioides</taxon>
    </lineage>
</organism>
<dbReference type="InterPro" id="IPR051313">
    <property type="entry name" value="Bact_iron-sidero_bind"/>
</dbReference>